<reference evidence="4 5" key="1">
    <citation type="journal article" date="2004" name="Science">
        <title>The genome of the diatom Thalassiosira pseudonana: ecology, evolution, and metabolism.</title>
        <authorList>
            <person name="Armbrust E.V."/>
            <person name="Berges J.A."/>
            <person name="Bowler C."/>
            <person name="Green B.R."/>
            <person name="Martinez D."/>
            <person name="Putnam N.H."/>
            <person name="Zhou S."/>
            <person name="Allen A.E."/>
            <person name="Apt K.E."/>
            <person name="Bechner M."/>
            <person name="Brzezinski M.A."/>
            <person name="Chaal B.K."/>
            <person name="Chiovitti A."/>
            <person name="Davis A.K."/>
            <person name="Demarest M.S."/>
            <person name="Detter J.C."/>
            <person name="Glavina T."/>
            <person name="Goodstein D."/>
            <person name="Hadi M.Z."/>
            <person name="Hellsten U."/>
            <person name="Hildebrand M."/>
            <person name="Jenkins B.D."/>
            <person name="Jurka J."/>
            <person name="Kapitonov V.V."/>
            <person name="Kroger N."/>
            <person name="Lau W.W."/>
            <person name="Lane T.W."/>
            <person name="Larimer F.W."/>
            <person name="Lippmeier J.C."/>
            <person name="Lucas S."/>
            <person name="Medina M."/>
            <person name="Montsant A."/>
            <person name="Obornik M."/>
            <person name="Parker M.S."/>
            <person name="Palenik B."/>
            <person name="Pazour G.J."/>
            <person name="Richardson P.M."/>
            <person name="Rynearson T.A."/>
            <person name="Saito M.A."/>
            <person name="Schwartz D.C."/>
            <person name="Thamatrakoln K."/>
            <person name="Valentin K."/>
            <person name="Vardi A."/>
            <person name="Wilkerson F.P."/>
            <person name="Rokhsar D.S."/>
        </authorList>
    </citation>
    <scope>NUCLEOTIDE SEQUENCE [LARGE SCALE GENOMIC DNA]</scope>
    <source>
        <strain evidence="4 5">CCMP1335</strain>
    </source>
</reference>
<sequence>MTTLTPSTSSASYDAQLRIRREAEDRAIAQNDLNSWMSDLKLSKTGELQASKNRKVTKTEKDAARPTVQTNVASTSKPVQGSQTIATSFEDERLRGNQHFAKGKYLDAVQCYTRCLGDKDALKSPVVYSNRAMSYVKLKKWSQAEEDATSALRIDPKHYKSYQRRCVARLSLGKLRAAMMDACAADDCCMLLLKDNVSSSNVVNASLNEIRDLQKKVEVAMLVAVKGAPIRKIQVEVVAS</sequence>
<dbReference type="Proteomes" id="UP000001449">
    <property type="component" value="Chromosome 5"/>
</dbReference>
<name>B8C217_THAPS</name>
<keyword evidence="1 2" id="KW-0802">TPR repeat</keyword>
<dbReference type="STRING" id="35128.B8C217"/>
<dbReference type="SMART" id="SM00028">
    <property type="entry name" value="TPR"/>
    <property type="match status" value="2"/>
</dbReference>
<dbReference type="InterPro" id="IPR019734">
    <property type="entry name" value="TPR_rpt"/>
</dbReference>
<dbReference type="GeneID" id="7449682"/>
<feature type="compositionally biased region" description="Polar residues" evidence="3">
    <location>
        <begin position="67"/>
        <end position="81"/>
    </location>
</feature>
<feature type="region of interest" description="Disordered" evidence="3">
    <location>
        <begin position="48"/>
        <end position="81"/>
    </location>
</feature>
<evidence type="ECO:0000256" key="3">
    <source>
        <dbReference type="SAM" id="MobiDB-lite"/>
    </source>
</evidence>
<dbReference type="KEGG" id="tps:THAPSDRAFT_5128"/>
<dbReference type="PANTHER" id="PTHR46423:SF1">
    <property type="entry name" value="RNA POLYMERASE II-ASSOCIATED PROTEIN 3"/>
    <property type="match status" value="1"/>
</dbReference>
<dbReference type="EMBL" id="CM000642">
    <property type="protein sequence ID" value="EED91862.1"/>
    <property type="molecule type" value="Genomic_DNA"/>
</dbReference>
<protein>
    <submittedName>
        <fullName evidence="4">Uncharacterized protein</fullName>
    </submittedName>
</protein>
<dbReference type="Gene3D" id="1.25.40.10">
    <property type="entry name" value="Tetratricopeptide repeat domain"/>
    <property type="match status" value="1"/>
</dbReference>
<feature type="repeat" description="TPR" evidence="2">
    <location>
        <begin position="125"/>
        <end position="158"/>
    </location>
</feature>
<proteinExistence type="predicted"/>
<dbReference type="InterPro" id="IPR051966">
    <property type="entry name" value="RPAP3"/>
</dbReference>
<evidence type="ECO:0000313" key="4">
    <source>
        <dbReference type="EMBL" id="EED91862.1"/>
    </source>
</evidence>
<dbReference type="PANTHER" id="PTHR46423">
    <property type="entry name" value="RNA POLYMERASE II-ASSOCIATED PROTEIN 3"/>
    <property type="match status" value="1"/>
</dbReference>
<gene>
    <name evidence="4" type="ORF">THAPSDRAFT_5128</name>
</gene>
<dbReference type="OMA" id="RIDPKHY"/>
<dbReference type="SUPFAM" id="SSF48452">
    <property type="entry name" value="TPR-like"/>
    <property type="match status" value="1"/>
</dbReference>
<dbReference type="PaxDb" id="35128-Thaps5128"/>
<dbReference type="InParanoid" id="B8C217"/>
<evidence type="ECO:0000313" key="5">
    <source>
        <dbReference type="Proteomes" id="UP000001449"/>
    </source>
</evidence>
<dbReference type="eggNOG" id="KOG4648">
    <property type="taxonomic scope" value="Eukaryota"/>
</dbReference>
<organism evidence="4 5">
    <name type="scientific">Thalassiosira pseudonana</name>
    <name type="common">Marine diatom</name>
    <name type="synonym">Cyclotella nana</name>
    <dbReference type="NCBI Taxonomy" id="35128"/>
    <lineage>
        <taxon>Eukaryota</taxon>
        <taxon>Sar</taxon>
        <taxon>Stramenopiles</taxon>
        <taxon>Ochrophyta</taxon>
        <taxon>Bacillariophyta</taxon>
        <taxon>Coscinodiscophyceae</taxon>
        <taxon>Thalassiosirophycidae</taxon>
        <taxon>Thalassiosirales</taxon>
        <taxon>Thalassiosiraceae</taxon>
        <taxon>Thalassiosira</taxon>
    </lineage>
</organism>
<evidence type="ECO:0000256" key="1">
    <source>
        <dbReference type="ARBA" id="ARBA00022803"/>
    </source>
</evidence>
<evidence type="ECO:0000256" key="2">
    <source>
        <dbReference type="PROSITE-ProRule" id="PRU00339"/>
    </source>
</evidence>
<accession>B8C217</accession>
<dbReference type="AlphaFoldDB" id="B8C217"/>
<dbReference type="HOGENOM" id="CLU_1158408_0_0_1"/>
<dbReference type="InterPro" id="IPR011990">
    <property type="entry name" value="TPR-like_helical_dom_sf"/>
</dbReference>
<reference evidence="4 5" key="2">
    <citation type="journal article" date="2008" name="Nature">
        <title>The Phaeodactylum genome reveals the evolutionary history of diatom genomes.</title>
        <authorList>
            <person name="Bowler C."/>
            <person name="Allen A.E."/>
            <person name="Badger J.H."/>
            <person name="Grimwood J."/>
            <person name="Jabbari K."/>
            <person name="Kuo A."/>
            <person name="Maheswari U."/>
            <person name="Martens C."/>
            <person name="Maumus F."/>
            <person name="Otillar R.P."/>
            <person name="Rayko E."/>
            <person name="Salamov A."/>
            <person name="Vandepoele K."/>
            <person name="Beszteri B."/>
            <person name="Gruber A."/>
            <person name="Heijde M."/>
            <person name="Katinka M."/>
            <person name="Mock T."/>
            <person name="Valentin K."/>
            <person name="Verret F."/>
            <person name="Berges J.A."/>
            <person name="Brownlee C."/>
            <person name="Cadoret J.P."/>
            <person name="Chiovitti A."/>
            <person name="Choi C.J."/>
            <person name="Coesel S."/>
            <person name="De Martino A."/>
            <person name="Detter J.C."/>
            <person name="Durkin C."/>
            <person name="Falciatore A."/>
            <person name="Fournet J."/>
            <person name="Haruta M."/>
            <person name="Huysman M.J."/>
            <person name="Jenkins B.D."/>
            <person name="Jiroutova K."/>
            <person name="Jorgensen R.E."/>
            <person name="Joubert Y."/>
            <person name="Kaplan A."/>
            <person name="Kroger N."/>
            <person name="Kroth P.G."/>
            <person name="La Roche J."/>
            <person name="Lindquist E."/>
            <person name="Lommer M."/>
            <person name="Martin-Jezequel V."/>
            <person name="Lopez P.J."/>
            <person name="Lucas S."/>
            <person name="Mangogna M."/>
            <person name="McGinnis K."/>
            <person name="Medlin L.K."/>
            <person name="Montsant A."/>
            <person name="Oudot-Le Secq M.P."/>
            <person name="Napoli C."/>
            <person name="Obornik M."/>
            <person name="Parker M.S."/>
            <person name="Petit J.L."/>
            <person name="Porcel B.M."/>
            <person name="Poulsen N."/>
            <person name="Robison M."/>
            <person name="Rychlewski L."/>
            <person name="Rynearson T.A."/>
            <person name="Schmutz J."/>
            <person name="Shapiro H."/>
            <person name="Siaut M."/>
            <person name="Stanley M."/>
            <person name="Sussman M.R."/>
            <person name="Taylor A.R."/>
            <person name="Vardi A."/>
            <person name="von Dassow P."/>
            <person name="Vyverman W."/>
            <person name="Willis A."/>
            <person name="Wyrwicz L.S."/>
            <person name="Rokhsar D.S."/>
            <person name="Weissenbach J."/>
            <person name="Armbrust E.V."/>
            <person name="Green B.R."/>
            <person name="Van de Peer Y."/>
            <person name="Grigoriev I.V."/>
        </authorList>
    </citation>
    <scope>NUCLEOTIDE SEQUENCE [LARGE SCALE GENOMIC DNA]</scope>
    <source>
        <strain evidence="4 5">CCMP1335</strain>
    </source>
</reference>
<keyword evidence="5" id="KW-1185">Reference proteome</keyword>
<dbReference type="PROSITE" id="PS50005">
    <property type="entry name" value="TPR"/>
    <property type="match status" value="1"/>
</dbReference>
<dbReference type="RefSeq" id="XP_002290110.1">
    <property type="nucleotide sequence ID" value="XM_002290074.1"/>
</dbReference>